<keyword evidence="4 10" id="KW-0489">Methyltransferase</keyword>
<dbReference type="RefSeq" id="WP_052590965.1">
    <property type="nucleotide sequence ID" value="NZ_CP011112.1"/>
</dbReference>
<comment type="catalytic activity">
    <reaction evidence="8">
        <text>a 6-O-methyl-2'-deoxyguanosine in DNA + L-cysteinyl-[protein] = S-methyl-L-cysteinyl-[protein] + a 2'-deoxyguanosine in DNA</text>
        <dbReference type="Rhea" id="RHEA:24000"/>
        <dbReference type="Rhea" id="RHEA-COMP:10131"/>
        <dbReference type="Rhea" id="RHEA-COMP:10132"/>
        <dbReference type="Rhea" id="RHEA-COMP:11367"/>
        <dbReference type="Rhea" id="RHEA-COMP:11368"/>
        <dbReference type="ChEBI" id="CHEBI:29950"/>
        <dbReference type="ChEBI" id="CHEBI:82612"/>
        <dbReference type="ChEBI" id="CHEBI:85445"/>
        <dbReference type="ChEBI" id="CHEBI:85448"/>
        <dbReference type="EC" id="2.1.1.63"/>
    </reaction>
</comment>
<dbReference type="InterPro" id="IPR014048">
    <property type="entry name" value="MethylDNA_cys_MeTrfase_DNA-bd"/>
</dbReference>
<dbReference type="KEGG" id="lmoi:VV02_08525"/>
<keyword evidence="5 10" id="KW-0808">Transferase</keyword>
<dbReference type="InterPro" id="IPR036631">
    <property type="entry name" value="MGMT_N_sf"/>
</dbReference>
<dbReference type="PROSITE" id="PS00374">
    <property type="entry name" value="MGMT"/>
    <property type="match status" value="1"/>
</dbReference>
<evidence type="ECO:0000256" key="5">
    <source>
        <dbReference type="ARBA" id="ARBA00022679"/>
    </source>
</evidence>
<evidence type="ECO:0000256" key="2">
    <source>
        <dbReference type="ARBA" id="ARBA00008711"/>
    </source>
</evidence>
<evidence type="ECO:0000256" key="7">
    <source>
        <dbReference type="ARBA" id="ARBA00023204"/>
    </source>
</evidence>
<accession>A0A0K1JGN8</accession>
<dbReference type="GO" id="GO:0003908">
    <property type="term" value="F:methylated-DNA-[protein]-cysteine S-methyltransferase activity"/>
    <property type="evidence" value="ECO:0007669"/>
    <property type="project" value="UniProtKB-EC"/>
</dbReference>
<evidence type="ECO:0000256" key="8">
    <source>
        <dbReference type="ARBA" id="ARBA00049348"/>
    </source>
</evidence>
<gene>
    <name evidence="10" type="ORF">VV02_08525</name>
</gene>
<dbReference type="EC" id="2.1.1.63" evidence="3"/>
<dbReference type="SUPFAM" id="SSF53155">
    <property type="entry name" value="Methylated DNA-protein cysteine methyltransferase domain"/>
    <property type="match status" value="1"/>
</dbReference>
<dbReference type="EMBL" id="CP011112">
    <property type="protein sequence ID" value="AKU15887.1"/>
    <property type="molecule type" value="Genomic_DNA"/>
</dbReference>
<sequence length="197" mass="20955">MVDQQPSYAGWTQSAVAEAEGFALFETAIGTCGVAWSERGIVRILLPGESDDAVRTRLARELPASHEQEPPPAVAEAVVRMRALMAGEQDDLADVQLDWSGVSDFHRRVYEIARAIEPGSTLTYGEVAHRLDDPGAAQAVGQALGRNPFPIVVPCHRVLAAGGKSGGFSAPGGAKTKLRMLVIEGAREPDPPTLFDV</sequence>
<dbReference type="PANTHER" id="PTHR10815">
    <property type="entry name" value="METHYLATED-DNA--PROTEIN-CYSTEINE METHYLTRANSFERASE"/>
    <property type="match status" value="1"/>
</dbReference>
<organism evidence="10 11">
    <name type="scientific">Luteipulveratus mongoliensis</name>
    <dbReference type="NCBI Taxonomy" id="571913"/>
    <lineage>
        <taxon>Bacteria</taxon>
        <taxon>Bacillati</taxon>
        <taxon>Actinomycetota</taxon>
        <taxon>Actinomycetes</taxon>
        <taxon>Micrococcales</taxon>
        <taxon>Dermacoccaceae</taxon>
        <taxon>Luteipulveratus</taxon>
    </lineage>
</organism>
<protein>
    <recommendedName>
        <fullName evidence="3">methylated-DNA--[protein]-cysteine S-methyltransferase</fullName>
        <ecNumber evidence="3">2.1.1.63</ecNumber>
    </recommendedName>
</protein>
<evidence type="ECO:0000256" key="4">
    <source>
        <dbReference type="ARBA" id="ARBA00022603"/>
    </source>
</evidence>
<comment type="similarity">
    <text evidence="2">Belongs to the MGMT family.</text>
</comment>
<dbReference type="Gene3D" id="1.10.10.10">
    <property type="entry name" value="Winged helix-like DNA-binding domain superfamily/Winged helix DNA-binding domain"/>
    <property type="match status" value="1"/>
</dbReference>
<dbReference type="InterPro" id="IPR036217">
    <property type="entry name" value="MethylDNA_cys_MeTrfase_DNAb"/>
</dbReference>
<dbReference type="Gene3D" id="3.30.160.70">
    <property type="entry name" value="Methylated DNA-protein cysteine methyltransferase domain"/>
    <property type="match status" value="1"/>
</dbReference>
<dbReference type="OrthoDB" id="9802228at2"/>
<dbReference type="PANTHER" id="PTHR10815:SF5">
    <property type="entry name" value="METHYLATED-DNA--PROTEIN-CYSTEINE METHYLTRANSFERASE"/>
    <property type="match status" value="1"/>
</dbReference>
<evidence type="ECO:0000313" key="10">
    <source>
        <dbReference type="EMBL" id="AKU15887.1"/>
    </source>
</evidence>
<dbReference type="AlphaFoldDB" id="A0A0K1JGN8"/>
<keyword evidence="11" id="KW-1185">Reference proteome</keyword>
<dbReference type="SUPFAM" id="SSF46767">
    <property type="entry name" value="Methylated DNA-protein cysteine methyltransferase, C-terminal domain"/>
    <property type="match status" value="1"/>
</dbReference>
<dbReference type="InterPro" id="IPR036388">
    <property type="entry name" value="WH-like_DNA-bd_sf"/>
</dbReference>
<comment type="catalytic activity">
    <reaction evidence="1">
        <text>a 4-O-methyl-thymidine in DNA + L-cysteinyl-[protein] = a thymidine in DNA + S-methyl-L-cysteinyl-[protein]</text>
        <dbReference type="Rhea" id="RHEA:53428"/>
        <dbReference type="Rhea" id="RHEA-COMP:10131"/>
        <dbReference type="Rhea" id="RHEA-COMP:10132"/>
        <dbReference type="Rhea" id="RHEA-COMP:13555"/>
        <dbReference type="Rhea" id="RHEA-COMP:13556"/>
        <dbReference type="ChEBI" id="CHEBI:29950"/>
        <dbReference type="ChEBI" id="CHEBI:82612"/>
        <dbReference type="ChEBI" id="CHEBI:137386"/>
        <dbReference type="ChEBI" id="CHEBI:137387"/>
        <dbReference type="EC" id="2.1.1.63"/>
    </reaction>
</comment>
<dbReference type="GO" id="GO:0006281">
    <property type="term" value="P:DNA repair"/>
    <property type="evidence" value="ECO:0007669"/>
    <property type="project" value="UniProtKB-KW"/>
</dbReference>
<keyword evidence="7" id="KW-0234">DNA repair</keyword>
<evidence type="ECO:0000259" key="9">
    <source>
        <dbReference type="Pfam" id="PF01035"/>
    </source>
</evidence>
<dbReference type="InterPro" id="IPR001497">
    <property type="entry name" value="MethylDNA_cys_MeTrfase_AS"/>
</dbReference>
<evidence type="ECO:0000256" key="3">
    <source>
        <dbReference type="ARBA" id="ARBA00011918"/>
    </source>
</evidence>
<dbReference type="Pfam" id="PF01035">
    <property type="entry name" value="DNA_binding_1"/>
    <property type="match status" value="1"/>
</dbReference>
<dbReference type="STRING" id="571913.VV02_08525"/>
<evidence type="ECO:0000256" key="1">
    <source>
        <dbReference type="ARBA" id="ARBA00001286"/>
    </source>
</evidence>
<dbReference type="FunFam" id="1.10.10.10:FF:000214">
    <property type="entry name" value="Methylated-DNA--protein-cysteine methyltransferase"/>
    <property type="match status" value="1"/>
</dbReference>
<name>A0A0K1JGN8_9MICO</name>
<evidence type="ECO:0000256" key="6">
    <source>
        <dbReference type="ARBA" id="ARBA00022763"/>
    </source>
</evidence>
<dbReference type="CDD" id="cd06445">
    <property type="entry name" value="ATase"/>
    <property type="match status" value="1"/>
</dbReference>
<dbReference type="Proteomes" id="UP000066480">
    <property type="component" value="Chromosome"/>
</dbReference>
<dbReference type="NCBIfam" id="TIGR00589">
    <property type="entry name" value="ogt"/>
    <property type="match status" value="1"/>
</dbReference>
<keyword evidence="6" id="KW-0227">DNA damage</keyword>
<evidence type="ECO:0000313" key="11">
    <source>
        <dbReference type="Proteomes" id="UP000066480"/>
    </source>
</evidence>
<reference evidence="10 11" key="1">
    <citation type="submission" date="2015-03" db="EMBL/GenBank/DDBJ databases">
        <title>Luteipulveratus halotolerans sp. nov., a novel actinobacterium (Dermacoccaceae) from Sarawak, Malaysia.</title>
        <authorList>
            <person name="Juboi H."/>
            <person name="Basik A."/>
            <person name="Shamsul S.S."/>
            <person name="Arnold P."/>
            <person name="Schmitt E.K."/>
            <person name="Sanglier J.-J."/>
            <person name="Yeo T."/>
        </authorList>
    </citation>
    <scope>NUCLEOTIDE SEQUENCE [LARGE SCALE GENOMIC DNA]</scope>
    <source>
        <strain evidence="10 11">MN07-A0370</strain>
    </source>
</reference>
<dbReference type="GO" id="GO:0032259">
    <property type="term" value="P:methylation"/>
    <property type="evidence" value="ECO:0007669"/>
    <property type="project" value="UniProtKB-KW"/>
</dbReference>
<feature type="domain" description="Methylated-DNA-[protein]-cysteine S-methyltransferase DNA binding" evidence="9">
    <location>
        <begin position="104"/>
        <end position="185"/>
    </location>
</feature>
<dbReference type="PATRIC" id="fig|571913.6.peg.1745"/>
<proteinExistence type="inferred from homology"/>